<keyword evidence="1" id="KW-0812">Transmembrane</keyword>
<reference evidence="2" key="1">
    <citation type="submission" date="2020-11" db="EMBL/GenBank/DDBJ databases">
        <authorList>
            <consortium name="DOE Joint Genome Institute"/>
            <person name="Ahrendt S."/>
            <person name="Riley R."/>
            <person name="Andreopoulos W."/>
            <person name="Labutti K."/>
            <person name="Pangilinan J."/>
            <person name="Ruiz-Duenas F.J."/>
            <person name="Barrasa J.M."/>
            <person name="Sanchez-Garcia M."/>
            <person name="Camarero S."/>
            <person name="Miyauchi S."/>
            <person name="Serrano A."/>
            <person name="Linde D."/>
            <person name="Babiker R."/>
            <person name="Drula E."/>
            <person name="Ayuso-Fernandez I."/>
            <person name="Pacheco R."/>
            <person name="Padilla G."/>
            <person name="Ferreira P."/>
            <person name="Barriuso J."/>
            <person name="Kellner H."/>
            <person name="Castanera R."/>
            <person name="Alfaro M."/>
            <person name="Ramirez L."/>
            <person name="Pisabarro A.G."/>
            <person name="Kuo A."/>
            <person name="Tritt A."/>
            <person name="Lipzen A."/>
            <person name="He G."/>
            <person name="Yan M."/>
            <person name="Ng V."/>
            <person name="Cullen D."/>
            <person name="Martin F."/>
            <person name="Rosso M.-N."/>
            <person name="Henrissat B."/>
            <person name="Hibbett D."/>
            <person name="Martinez A.T."/>
            <person name="Grigoriev I.V."/>
        </authorList>
    </citation>
    <scope>NUCLEOTIDE SEQUENCE</scope>
    <source>
        <strain evidence="2">CBS 247.69</strain>
    </source>
</reference>
<accession>A0A9P5Y2S1</accession>
<evidence type="ECO:0000313" key="3">
    <source>
        <dbReference type="Proteomes" id="UP000807353"/>
    </source>
</evidence>
<dbReference type="Proteomes" id="UP000807353">
    <property type="component" value="Unassembled WGS sequence"/>
</dbReference>
<protein>
    <submittedName>
        <fullName evidence="2">Uncharacterized protein</fullName>
    </submittedName>
</protein>
<keyword evidence="1" id="KW-1133">Transmembrane helix</keyword>
<gene>
    <name evidence="2" type="ORF">BDZ94DRAFT_1266400</name>
</gene>
<name>A0A9P5Y2S1_9AGAR</name>
<dbReference type="AlphaFoldDB" id="A0A9P5Y2S1"/>
<evidence type="ECO:0000256" key="1">
    <source>
        <dbReference type="SAM" id="Phobius"/>
    </source>
</evidence>
<evidence type="ECO:0000313" key="2">
    <source>
        <dbReference type="EMBL" id="KAF9460261.1"/>
    </source>
</evidence>
<sequence>MTMNIFGTTLQDILTCLLLFALIIFVTGLTAVFILIDCTTAFTSLEVVRTRLGAYKAQIQEMDVESSVMKAKLDVMLRNWKEDIIKQTRNQHASVCVGEWEASRLRTAVECSCVQIEPGRV</sequence>
<feature type="transmembrane region" description="Helical" evidence="1">
    <location>
        <begin position="12"/>
        <end position="36"/>
    </location>
</feature>
<comment type="caution">
    <text evidence="2">The sequence shown here is derived from an EMBL/GenBank/DDBJ whole genome shotgun (WGS) entry which is preliminary data.</text>
</comment>
<keyword evidence="3" id="KW-1185">Reference proteome</keyword>
<feature type="non-terminal residue" evidence="2">
    <location>
        <position position="121"/>
    </location>
</feature>
<dbReference type="EMBL" id="MU150301">
    <property type="protein sequence ID" value="KAF9460261.1"/>
    <property type="molecule type" value="Genomic_DNA"/>
</dbReference>
<keyword evidence="1" id="KW-0472">Membrane</keyword>
<proteinExistence type="predicted"/>
<organism evidence="2 3">
    <name type="scientific">Collybia nuda</name>
    <dbReference type="NCBI Taxonomy" id="64659"/>
    <lineage>
        <taxon>Eukaryota</taxon>
        <taxon>Fungi</taxon>
        <taxon>Dikarya</taxon>
        <taxon>Basidiomycota</taxon>
        <taxon>Agaricomycotina</taxon>
        <taxon>Agaricomycetes</taxon>
        <taxon>Agaricomycetidae</taxon>
        <taxon>Agaricales</taxon>
        <taxon>Tricholomatineae</taxon>
        <taxon>Clitocybaceae</taxon>
        <taxon>Collybia</taxon>
    </lineage>
</organism>